<comment type="caution">
    <text evidence="3">The sequence shown here is derived from an EMBL/GenBank/DDBJ whole genome shotgun (WGS) entry which is preliminary data.</text>
</comment>
<keyword evidence="4" id="KW-1185">Reference proteome</keyword>
<dbReference type="InterPro" id="IPR010982">
    <property type="entry name" value="Lambda_DNA-bd_dom_sf"/>
</dbReference>
<feature type="domain" description="HTH cro/C1-type" evidence="2">
    <location>
        <begin position="21"/>
        <end position="76"/>
    </location>
</feature>
<evidence type="ECO:0000256" key="1">
    <source>
        <dbReference type="SAM" id="MobiDB-lite"/>
    </source>
</evidence>
<protein>
    <submittedName>
        <fullName evidence="3">Transcriptional regulator with XRE-family HTH domain</fullName>
    </submittedName>
</protein>
<evidence type="ECO:0000259" key="2">
    <source>
        <dbReference type="PROSITE" id="PS50943"/>
    </source>
</evidence>
<dbReference type="Gene3D" id="1.10.260.40">
    <property type="entry name" value="lambda repressor-like DNA-binding domains"/>
    <property type="match status" value="1"/>
</dbReference>
<dbReference type="SMART" id="SM00530">
    <property type="entry name" value="HTH_XRE"/>
    <property type="match status" value="1"/>
</dbReference>
<evidence type="ECO:0000313" key="4">
    <source>
        <dbReference type="Proteomes" id="UP001268819"/>
    </source>
</evidence>
<evidence type="ECO:0000313" key="3">
    <source>
        <dbReference type="EMBL" id="MDR6592286.1"/>
    </source>
</evidence>
<dbReference type="RefSeq" id="WP_310303651.1">
    <property type="nucleotide sequence ID" value="NZ_BAAAXB010000001.1"/>
</dbReference>
<dbReference type="SUPFAM" id="SSF47413">
    <property type="entry name" value="lambda repressor-like DNA-binding domains"/>
    <property type="match status" value="1"/>
</dbReference>
<dbReference type="EMBL" id="JAVDSG010000001">
    <property type="protein sequence ID" value="MDR6592286.1"/>
    <property type="molecule type" value="Genomic_DNA"/>
</dbReference>
<gene>
    <name evidence="3" type="ORF">J2S66_000670</name>
</gene>
<organism evidence="3 4">
    <name type="scientific">Saccharothrix longispora</name>
    <dbReference type="NCBI Taxonomy" id="33920"/>
    <lineage>
        <taxon>Bacteria</taxon>
        <taxon>Bacillati</taxon>
        <taxon>Actinomycetota</taxon>
        <taxon>Actinomycetes</taxon>
        <taxon>Pseudonocardiales</taxon>
        <taxon>Pseudonocardiaceae</taxon>
        <taxon>Saccharothrix</taxon>
    </lineage>
</organism>
<feature type="region of interest" description="Disordered" evidence="1">
    <location>
        <begin position="79"/>
        <end position="111"/>
    </location>
</feature>
<sequence length="421" mass="45983">MSDDEHPDPTEPAGVRLAREIRRRRTAASLSQPQLAQKIRYTRQYVSLAERADHNLPSMEIVKAIDHALQAEGALIALREQGKNEQNQRRRHSTTDSMVNDRSPVDDVAEKQRPLPRGISAARFGLGVSRYTEALVDRLHRTYQAARYDEVIDALPGTLQTIDSILDDSSGSQRRQGLSLRCQAAIVAAKVATKMGDGIAAYEAAEQARAAAEAADNVFGQASAAYQLTCALLRLDAADEAEHHALQVADSIRGQDPHSCTWRGALLLISAVIAARRGDTDEAHQRLGHAGRLAATLGRDGNIGFTAFGPTNVRIHRVSAAVATGDPHRVLTEAEHIDVTSLPPGLHGRQGQFHLDNAWAQAQLGEDPLAVIHLLETERIAPQLLRTHRAGRTLVRELMAREQHRRTPGLRSLAQRIGVLA</sequence>
<name>A0ABU1PNX6_9PSEU</name>
<proteinExistence type="predicted"/>
<dbReference type="Pfam" id="PF13560">
    <property type="entry name" value="HTH_31"/>
    <property type="match status" value="1"/>
</dbReference>
<accession>A0ABU1PNX6</accession>
<dbReference type="PROSITE" id="PS50943">
    <property type="entry name" value="HTH_CROC1"/>
    <property type="match status" value="1"/>
</dbReference>
<dbReference type="Proteomes" id="UP001268819">
    <property type="component" value="Unassembled WGS sequence"/>
</dbReference>
<reference evidence="3 4" key="1">
    <citation type="submission" date="2023-07" db="EMBL/GenBank/DDBJ databases">
        <title>Sequencing the genomes of 1000 actinobacteria strains.</title>
        <authorList>
            <person name="Klenk H.-P."/>
        </authorList>
    </citation>
    <scope>NUCLEOTIDE SEQUENCE [LARGE SCALE GENOMIC DNA]</scope>
    <source>
        <strain evidence="3 4">DSM 43749</strain>
    </source>
</reference>
<dbReference type="InterPro" id="IPR001387">
    <property type="entry name" value="Cro/C1-type_HTH"/>
</dbReference>